<evidence type="ECO:0000259" key="8">
    <source>
        <dbReference type="PROSITE" id="PS50928"/>
    </source>
</evidence>
<dbReference type="Proteomes" id="UP000321039">
    <property type="component" value="Unassembled WGS sequence"/>
</dbReference>
<dbReference type="PANTHER" id="PTHR30151">
    <property type="entry name" value="ALKANE SULFONATE ABC TRANSPORTER-RELATED, MEMBRANE SUBUNIT"/>
    <property type="match status" value="1"/>
</dbReference>
<evidence type="ECO:0000256" key="2">
    <source>
        <dbReference type="ARBA" id="ARBA00022448"/>
    </source>
</evidence>
<dbReference type="CDD" id="cd06261">
    <property type="entry name" value="TM_PBP2"/>
    <property type="match status" value="1"/>
</dbReference>
<feature type="transmembrane region" description="Helical" evidence="7">
    <location>
        <begin position="98"/>
        <end position="120"/>
    </location>
</feature>
<feature type="transmembrane region" description="Helical" evidence="7">
    <location>
        <begin position="222"/>
        <end position="248"/>
    </location>
</feature>
<comment type="similarity">
    <text evidence="7">Belongs to the binding-protein-dependent transport system permease family.</text>
</comment>
<dbReference type="GO" id="GO:0055085">
    <property type="term" value="P:transmembrane transport"/>
    <property type="evidence" value="ECO:0007669"/>
    <property type="project" value="InterPro"/>
</dbReference>
<evidence type="ECO:0000256" key="5">
    <source>
        <dbReference type="ARBA" id="ARBA00022989"/>
    </source>
</evidence>
<evidence type="ECO:0000256" key="3">
    <source>
        <dbReference type="ARBA" id="ARBA00022475"/>
    </source>
</evidence>
<evidence type="ECO:0000256" key="1">
    <source>
        <dbReference type="ARBA" id="ARBA00004651"/>
    </source>
</evidence>
<dbReference type="GO" id="GO:0005886">
    <property type="term" value="C:plasma membrane"/>
    <property type="evidence" value="ECO:0007669"/>
    <property type="project" value="UniProtKB-SubCell"/>
</dbReference>
<feature type="transmembrane region" description="Helical" evidence="7">
    <location>
        <begin position="126"/>
        <end position="147"/>
    </location>
</feature>
<keyword evidence="6 7" id="KW-0472">Membrane</keyword>
<feature type="domain" description="ABC transmembrane type-1" evidence="8">
    <location>
        <begin position="60"/>
        <end position="238"/>
    </location>
</feature>
<dbReference type="PROSITE" id="PS50928">
    <property type="entry name" value="ABC_TM1"/>
    <property type="match status" value="1"/>
</dbReference>
<dbReference type="EMBL" id="VRZA01000002">
    <property type="protein sequence ID" value="TXS95328.1"/>
    <property type="molecule type" value="Genomic_DNA"/>
</dbReference>
<sequence length="257" mass="28333">MPSLNRTVRRALPVLTLLSLIPLWELCCRLFEVPTFVLPAPSDIARAFVEVEPARWLGHLWATLRVALAGFAISLAISIPLAVLMVRSRFLSQTLYPLLVVIQSTPIVAIAPLIIVLFGTGWAPRLAITSLITFFPLVVSATTGMLATPQELIELSRSLRSSPTREIWYVRLPYAIPHLFSGMKVAVTLAIIGAVVAEFVAAEEGLGYFVQFSTSYFKIPQAFAALLFLSVVSLALFKGVQLLQALLFRWSLPRDKT</sequence>
<evidence type="ECO:0000313" key="9">
    <source>
        <dbReference type="EMBL" id="TXS95328.1"/>
    </source>
</evidence>
<dbReference type="RefSeq" id="WP_148067239.1">
    <property type="nucleotide sequence ID" value="NZ_VRZA01000002.1"/>
</dbReference>
<protein>
    <submittedName>
        <fullName evidence="9">ABC transporter permease</fullName>
    </submittedName>
</protein>
<comment type="subcellular location">
    <subcellularLocation>
        <location evidence="1 7">Cell membrane</location>
        <topology evidence="1 7">Multi-pass membrane protein</topology>
    </subcellularLocation>
</comment>
<evidence type="ECO:0000256" key="7">
    <source>
        <dbReference type="RuleBase" id="RU363032"/>
    </source>
</evidence>
<organism evidence="9 10">
    <name type="scientific">Parahaliea maris</name>
    <dbReference type="NCBI Taxonomy" id="2716870"/>
    <lineage>
        <taxon>Bacteria</taxon>
        <taxon>Pseudomonadati</taxon>
        <taxon>Pseudomonadota</taxon>
        <taxon>Gammaproteobacteria</taxon>
        <taxon>Cellvibrionales</taxon>
        <taxon>Halieaceae</taxon>
        <taxon>Parahaliea</taxon>
    </lineage>
</organism>
<reference evidence="9 10" key="1">
    <citation type="submission" date="2019-08" db="EMBL/GenBank/DDBJ databases">
        <title>Parahaliea maris sp. nov., isolated from the surface seawater.</title>
        <authorList>
            <person name="Liu Y."/>
        </authorList>
    </citation>
    <scope>NUCLEOTIDE SEQUENCE [LARGE SCALE GENOMIC DNA]</scope>
    <source>
        <strain evidence="9 10">HSLHS9</strain>
    </source>
</reference>
<keyword evidence="3" id="KW-1003">Cell membrane</keyword>
<name>A0A5C9A3I5_9GAMM</name>
<evidence type="ECO:0000256" key="4">
    <source>
        <dbReference type="ARBA" id="ARBA00022692"/>
    </source>
</evidence>
<dbReference type="Gene3D" id="1.10.3720.10">
    <property type="entry name" value="MetI-like"/>
    <property type="match status" value="1"/>
</dbReference>
<keyword evidence="2 7" id="KW-0813">Transport</keyword>
<feature type="transmembrane region" description="Helical" evidence="7">
    <location>
        <begin position="63"/>
        <end position="86"/>
    </location>
</feature>
<dbReference type="AlphaFoldDB" id="A0A5C9A3I5"/>
<comment type="caution">
    <text evidence="9">The sequence shown here is derived from an EMBL/GenBank/DDBJ whole genome shotgun (WGS) entry which is preliminary data.</text>
</comment>
<proteinExistence type="inferred from homology"/>
<dbReference type="InterPro" id="IPR000515">
    <property type="entry name" value="MetI-like"/>
</dbReference>
<evidence type="ECO:0000313" key="10">
    <source>
        <dbReference type="Proteomes" id="UP000321039"/>
    </source>
</evidence>
<dbReference type="SUPFAM" id="SSF161098">
    <property type="entry name" value="MetI-like"/>
    <property type="match status" value="1"/>
</dbReference>
<dbReference type="InterPro" id="IPR035906">
    <property type="entry name" value="MetI-like_sf"/>
</dbReference>
<dbReference type="PANTHER" id="PTHR30151:SF20">
    <property type="entry name" value="ABC TRANSPORTER PERMEASE PROTEIN HI_0355-RELATED"/>
    <property type="match status" value="1"/>
</dbReference>
<keyword evidence="5 7" id="KW-1133">Transmembrane helix</keyword>
<keyword evidence="10" id="KW-1185">Reference proteome</keyword>
<gene>
    <name evidence="9" type="ORF">FV139_05370</name>
</gene>
<evidence type="ECO:0000256" key="6">
    <source>
        <dbReference type="ARBA" id="ARBA00023136"/>
    </source>
</evidence>
<accession>A0A5C9A3I5</accession>
<feature type="transmembrane region" description="Helical" evidence="7">
    <location>
        <begin position="185"/>
        <end position="202"/>
    </location>
</feature>
<dbReference type="Pfam" id="PF00528">
    <property type="entry name" value="BPD_transp_1"/>
    <property type="match status" value="1"/>
</dbReference>
<keyword evidence="4 7" id="KW-0812">Transmembrane</keyword>